<evidence type="ECO:0000313" key="6">
    <source>
        <dbReference type="EMBL" id="KAF6159833.1"/>
    </source>
</evidence>
<dbReference type="SUPFAM" id="SSF144232">
    <property type="entry name" value="HIT/MYND zinc finger-like"/>
    <property type="match status" value="1"/>
</dbReference>
<dbReference type="GO" id="GO:0008270">
    <property type="term" value="F:zinc ion binding"/>
    <property type="evidence" value="ECO:0007669"/>
    <property type="project" value="UniProtKB-KW"/>
</dbReference>
<keyword evidence="1" id="KW-0479">Metal-binding</keyword>
<keyword evidence="7" id="KW-1185">Reference proteome</keyword>
<comment type="caution">
    <text evidence="6">The sequence shown here is derived from an EMBL/GenBank/DDBJ whole genome shotgun (WGS) entry which is preliminary data.</text>
</comment>
<accession>A0A7J7MY70</accession>
<dbReference type="PANTHER" id="PTHR47570">
    <property type="entry name" value="ZINC ION BINDING PROTEIN"/>
    <property type="match status" value="1"/>
</dbReference>
<keyword evidence="3" id="KW-0862">Zinc</keyword>
<dbReference type="InterPro" id="IPR002893">
    <property type="entry name" value="Znf_MYND"/>
</dbReference>
<dbReference type="PROSITE" id="PS50865">
    <property type="entry name" value="ZF_MYND_2"/>
    <property type="match status" value="1"/>
</dbReference>
<evidence type="ECO:0000259" key="5">
    <source>
        <dbReference type="PROSITE" id="PS50865"/>
    </source>
</evidence>
<reference evidence="6 7" key="1">
    <citation type="journal article" date="2020" name="IScience">
        <title>Genome Sequencing of the Endangered Kingdonia uniflora (Circaeasteraceae, Ranunculales) Reveals Potential Mechanisms of Evolutionary Specialization.</title>
        <authorList>
            <person name="Sun Y."/>
            <person name="Deng T."/>
            <person name="Zhang A."/>
            <person name="Moore M.J."/>
            <person name="Landis J.B."/>
            <person name="Lin N."/>
            <person name="Zhang H."/>
            <person name="Zhang X."/>
            <person name="Huang J."/>
            <person name="Zhang X."/>
            <person name="Sun H."/>
            <person name="Wang H."/>
        </authorList>
    </citation>
    <scope>NUCLEOTIDE SEQUENCE [LARGE SCALE GENOMIC DNA]</scope>
    <source>
        <strain evidence="6">TB1705</strain>
        <tissue evidence="6">Leaf</tissue>
    </source>
</reference>
<gene>
    <name evidence="6" type="ORF">GIB67_032917</name>
</gene>
<dbReference type="EMBL" id="JACGCM010001183">
    <property type="protein sequence ID" value="KAF6159833.1"/>
    <property type="molecule type" value="Genomic_DNA"/>
</dbReference>
<dbReference type="InterPro" id="IPR046824">
    <property type="entry name" value="Mss51-like_C"/>
</dbReference>
<dbReference type="Pfam" id="PF01753">
    <property type="entry name" value="zf-MYND"/>
    <property type="match status" value="1"/>
</dbReference>
<protein>
    <recommendedName>
        <fullName evidence="5">MYND-type domain-containing protein</fullName>
    </recommendedName>
</protein>
<evidence type="ECO:0000256" key="1">
    <source>
        <dbReference type="ARBA" id="ARBA00022723"/>
    </source>
</evidence>
<proteinExistence type="predicted"/>
<evidence type="ECO:0000256" key="4">
    <source>
        <dbReference type="PROSITE-ProRule" id="PRU00134"/>
    </source>
</evidence>
<evidence type="ECO:0000256" key="2">
    <source>
        <dbReference type="ARBA" id="ARBA00022771"/>
    </source>
</evidence>
<dbReference type="OrthoDB" id="5282002at2759"/>
<dbReference type="Proteomes" id="UP000541444">
    <property type="component" value="Unassembled WGS sequence"/>
</dbReference>
<sequence length="352" mass="39423">MDCAARGYDTKCTGDATRRCGSCGAVAYCSIAHQVSHWSYHKEECARLEEQMRKVNVLHDFPFAFSDEATVQVLEKRMTRCSFLNKRNLHQVGMWKCECGCRTSSNPASDNSRISYEWNLPSILCPCREPVTPIPTHLNSWEDYYEWRCLPLDSPVALLLHWPLTIYRAVQLAALSMSEISKGLHIHYLGPDIELLQLAVLGELHALLPDLQVHIELVGPAVPLHRDGERINLSGYAHCFETGCSCKSENESARREDSSGDSSPHLIVAPNAGVAAYSSWIQTIKFIEEINVPAIFSDYCEEAAHLAVSSISTVINRPLRVPIQLNPLRQPLVVEDSALFLPCYSNCFLFGM</sequence>
<feature type="domain" description="MYND-type" evidence="5">
    <location>
        <begin position="1"/>
        <end position="45"/>
    </location>
</feature>
<dbReference type="AlphaFoldDB" id="A0A7J7MY70"/>
<evidence type="ECO:0000313" key="7">
    <source>
        <dbReference type="Proteomes" id="UP000541444"/>
    </source>
</evidence>
<dbReference type="Pfam" id="PF20179">
    <property type="entry name" value="MSS51_C"/>
    <property type="match status" value="1"/>
</dbReference>
<evidence type="ECO:0000256" key="3">
    <source>
        <dbReference type="ARBA" id="ARBA00022833"/>
    </source>
</evidence>
<organism evidence="6 7">
    <name type="scientific">Kingdonia uniflora</name>
    <dbReference type="NCBI Taxonomy" id="39325"/>
    <lineage>
        <taxon>Eukaryota</taxon>
        <taxon>Viridiplantae</taxon>
        <taxon>Streptophyta</taxon>
        <taxon>Embryophyta</taxon>
        <taxon>Tracheophyta</taxon>
        <taxon>Spermatophyta</taxon>
        <taxon>Magnoliopsida</taxon>
        <taxon>Ranunculales</taxon>
        <taxon>Circaeasteraceae</taxon>
        <taxon>Kingdonia</taxon>
    </lineage>
</organism>
<keyword evidence="2 4" id="KW-0863">Zinc-finger</keyword>
<name>A0A7J7MY70_9MAGN</name>
<dbReference type="Gene3D" id="6.10.140.2220">
    <property type="match status" value="1"/>
</dbReference>
<dbReference type="PANTHER" id="PTHR47570:SF1">
    <property type="entry name" value="ZINC ION BINDING PROTEIN"/>
    <property type="match status" value="1"/>
</dbReference>